<evidence type="ECO:0000256" key="1">
    <source>
        <dbReference type="SAM" id="MobiDB-lite"/>
    </source>
</evidence>
<feature type="region of interest" description="Disordered" evidence="1">
    <location>
        <begin position="1"/>
        <end position="22"/>
    </location>
</feature>
<dbReference type="AlphaFoldDB" id="A0A4C1URX9"/>
<dbReference type="EMBL" id="BGZK01000209">
    <property type="protein sequence ID" value="GBP28584.1"/>
    <property type="molecule type" value="Genomic_DNA"/>
</dbReference>
<dbReference type="Proteomes" id="UP000299102">
    <property type="component" value="Unassembled WGS sequence"/>
</dbReference>
<evidence type="ECO:0000313" key="3">
    <source>
        <dbReference type="Proteomes" id="UP000299102"/>
    </source>
</evidence>
<keyword evidence="3" id="KW-1185">Reference proteome</keyword>
<comment type="caution">
    <text evidence="2">The sequence shown here is derived from an EMBL/GenBank/DDBJ whole genome shotgun (WGS) entry which is preliminary data.</text>
</comment>
<evidence type="ECO:0000313" key="2">
    <source>
        <dbReference type="EMBL" id="GBP28584.1"/>
    </source>
</evidence>
<organism evidence="2 3">
    <name type="scientific">Eumeta variegata</name>
    <name type="common">Bagworm moth</name>
    <name type="synonym">Eumeta japonica</name>
    <dbReference type="NCBI Taxonomy" id="151549"/>
    <lineage>
        <taxon>Eukaryota</taxon>
        <taxon>Metazoa</taxon>
        <taxon>Ecdysozoa</taxon>
        <taxon>Arthropoda</taxon>
        <taxon>Hexapoda</taxon>
        <taxon>Insecta</taxon>
        <taxon>Pterygota</taxon>
        <taxon>Neoptera</taxon>
        <taxon>Endopterygota</taxon>
        <taxon>Lepidoptera</taxon>
        <taxon>Glossata</taxon>
        <taxon>Ditrysia</taxon>
        <taxon>Tineoidea</taxon>
        <taxon>Psychidae</taxon>
        <taxon>Oiketicinae</taxon>
        <taxon>Eumeta</taxon>
    </lineage>
</organism>
<name>A0A4C1URX9_EUMVA</name>
<gene>
    <name evidence="2" type="ORF">EVAR_85783_1</name>
</gene>
<protein>
    <submittedName>
        <fullName evidence="2">Uncharacterized protein</fullName>
    </submittedName>
</protein>
<proteinExistence type="predicted"/>
<sequence length="70" mass="8088">MGTQSQHRINLHPNACGTCPISPSRIRRRRKSALSLMRPPTGLRSVSADIKEMFLRVKIREEDRDSLRFL</sequence>
<dbReference type="OrthoDB" id="8046383at2759"/>
<reference evidence="2 3" key="1">
    <citation type="journal article" date="2019" name="Commun. Biol.">
        <title>The bagworm genome reveals a unique fibroin gene that provides high tensile strength.</title>
        <authorList>
            <person name="Kono N."/>
            <person name="Nakamura H."/>
            <person name="Ohtoshi R."/>
            <person name="Tomita M."/>
            <person name="Numata K."/>
            <person name="Arakawa K."/>
        </authorList>
    </citation>
    <scope>NUCLEOTIDE SEQUENCE [LARGE SCALE GENOMIC DNA]</scope>
</reference>
<accession>A0A4C1URX9</accession>